<evidence type="ECO:0000259" key="2">
    <source>
        <dbReference type="Pfam" id="PF14200"/>
    </source>
</evidence>
<dbReference type="OrthoDB" id="3845597at2"/>
<sequence length="116" mass="12225">MAATLVTDLLAGVDPAPAEAATVDTNTWYALVNRNSGKALDVSGASSADGASQPVDAQRRSNRQARFVDPGDGFHRLKDRHSGKLLDVAGASTTDGAVTWMNESDVFSGHRRSRNA</sequence>
<dbReference type="Gene3D" id="2.80.10.50">
    <property type="match status" value="1"/>
</dbReference>
<accession>A0A1I4GT14</accession>
<proteinExistence type="predicted"/>
<organism evidence="3 4">
    <name type="scientific">Streptomyces pini</name>
    <dbReference type="NCBI Taxonomy" id="1520580"/>
    <lineage>
        <taxon>Bacteria</taxon>
        <taxon>Bacillati</taxon>
        <taxon>Actinomycetota</taxon>
        <taxon>Actinomycetes</taxon>
        <taxon>Kitasatosporales</taxon>
        <taxon>Streptomycetaceae</taxon>
        <taxon>Streptomyces</taxon>
    </lineage>
</organism>
<dbReference type="Proteomes" id="UP000198928">
    <property type="component" value="Unassembled WGS sequence"/>
</dbReference>
<keyword evidence="3" id="KW-0430">Lectin</keyword>
<dbReference type="GO" id="GO:0030246">
    <property type="term" value="F:carbohydrate binding"/>
    <property type="evidence" value="ECO:0007669"/>
    <property type="project" value="UniProtKB-KW"/>
</dbReference>
<dbReference type="InterPro" id="IPR000772">
    <property type="entry name" value="Ricin_B_lectin"/>
</dbReference>
<dbReference type="AlphaFoldDB" id="A0A1I4GT14"/>
<dbReference type="EMBL" id="FOSG01000017">
    <property type="protein sequence ID" value="SFL33232.1"/>
    <property type="molecule type" value="Genomic_DNA"/>
</dbReference>
<reference evidence="4" key="1">
    <citation type="submission" date="2016-10" db="EMBL/GenBank/DDBJ databases">
        <authorList>
            <person name="Varghese N."/>
            <person name="Submissions S."/>
        </authorList>
    </citation>
    <scope>NUCLEOTIDE SEQUENCE [LARGE SCALE GENOMIC DNA]</scope>
    <source>
        <strain evidence="4">PL19</strain>
    </source>
</reference>
<name>A0A1I4GT14_9ACTN</name>
<dbReference type="InterPro" id="IPR035992">
    <property type="entry name" value="Ricin_B-like_lectins"/>
</dbReference>
<evidence type="ECO:0000313" key="4">
    <source>
        <dbReference type="Proteomes" id="UP000198928"/>
    </source>
</evidence>
<keyword evidence="4" id="KW-1185">Reference proteome</keyword>
<evidence type="ECO:0000256" key="1">
    <source>
        <dbReference type="SAM" id="MobiDB-lite"/>
    </source>
</evidence>
<feature type="domain" description="Ricin B lectin" evidence="2">
    <location>
        <begin position="25"/>
        <end position="97"/>
    </location>
</feature>
<gene>
    <name evidence="3" type="ORF">SAMN05192584_11719</name>
</gene>
<dbReference type="SUPFAM" id="SSF50370">
    <property type="entry name" value="Ricin B-like lectins"/>
    <property type="match status" value="1"/>
</dbReference>
<feature type="region of interest" description="Disordered" evidence="1">
    <location>
        <begin position="40"/>
        <end position="74"/>
    </location>
</feature>
<feature type="compositionally biased region" description="Low complexity" evidence="1">
    <location>
        <begin position="40"/>
        <end position="52"/>
    </location>
</feature>
<evidence type="ECO:0000313" key="3">
    <source>
        <dbReference type="EMBL" id="SFL33232.1"/>
    </source>
</evidence>
<dbReference type="Pfam" id="PF14200">
    <property type="entry name" value="RicinB_lectin_2"/>
    <property type="match status" value="1"/>
</dbReference>
<protein>
    <submittedName>
        <fullName evidence="3">Ricin-type beta-trefoil lectin domain-like</fullName>
    </submittedName>
</protein>